<evidence type="ECO:0000256" key="6">
    <source>
        <dbReference type="ARBA" id="ARBA00022670"/>
    </source>
</evidence>
<keyword evidence="6 8" id="KW-0645">Protease</keyword>
<dbReference type="PRINTS" id="PR00793">
    <property type="entry name" value="PROAMNOPTASE"/>
</dbReference>
<comment type="subcellular location">
    <subcellularLocation>
        <location evidence="2 8">Cytoplasm</location>
    </subcellularLocation>
</comment>
<evidence type="ECO:0000256" key="4">
    <source>
        <dbReference type="ARBA" id="ARBA00022438"/>
    </source>
</evidence>
<evidence type="ECO:0000256" key="7">
    <source>
        <dbReference type="ARBA" id="ARBA00022801"/>
    </source>
</evidence>
<feature type="domain" description="AB hydrolase-1" evidence="10">
    <location>
        <begin position="61"/>
        <end position="319"/>
    </location>
</feature>
<keyword evidence="7 8" id="KW-0378">Hydrolase</keyword>
<dbReference type="PANTHER" id="PTHR43722">
    <property type="entry name" value="PROLINE IMINOPEPTIDASE"/>
    <property type="match status" value="1"/>
</dbReference>
<keyword evidence="4 8" id="KW-0031">Aminopeptidase</keyword>
<dbReference type="NCBIfam" id="TIGR01249">
    <property type="entry name" value="pro_imino_pep_1"/>
    <property type="match status" value="1"/>
</dbReference>
<comment type="catalytic activity">
    <reaction evidence="1 8 9">
        <text>Release of N-terminal proline from a peptide.</text>
        <dbReference type="EC" id="3.4.11.5"/>
    </reaction>
</comment>
<dbReference type="SUPFAM" id="SSF53474">
    <property type="entry name" value="alpha/beta-Hydrolases"/>
    <property type="match status" value="1"/>
</dbReference>
<dbReference type="InterPro" id="IPR029058">
    <property type="entry name" value="AB_hydrolase_fold"/>
</dbReference>
<dbReference type="InterPro" id="IPR000073">
    <property type="entry name" value="AB_hydrolase_1"/>
</dbReference>
<proteinExistence type="inferred from homology"/>
<dbReference type="InterPro" id="IPR002410">
    <property type="entry name" value="Peptidase_S33"/>
</dbReference>
<evidence type="ECO:0000256" key="3">
    <source>
        <dbReference type="ARBA" id="ARBA00010088"/>
    </source>
</evidence>
<comment type="similarity">
    <text evidence="3 8 9">Belongs to the peptidase S33 family.</text>
</comment>
<dbReference type="PANTHER" id="PTHR43722:SF1">
    <property type="entry name" value="PROLINE IMINOPEPTIDASE"/>
    <property type="match status" value="1"/>
</dbReference>
<evidence type="ECO:0000313" key="12">
    <source>
        <dbReference type="Proteomes" id="UP001165060"/>
    </source>
</evidence>
<organism evidence="11 12">
    <name type="scientific">Tetraparma gracilis</name>
    <dbReference type="NCBI Taxonomy" id="2962635"/>
    <lineage>
        <taxon>Eukaryota</taxon>
        <taxon>Sar</taxon>
        <taxon>Stramenopiles</taxon>
        <taxon>Ochrophyta</taxon>
        <taxon>Bolidophyceae</taxon>
        <taxon>Parmales</taxon>
        <taxon>Triparmaceae</taxon>
        <taxon>Tetraparma</taxon>
    </lineage>
</organism>
<dbReference type="Gene3D" id="3.40.50.1820">
    <property type="entry name" value="alpha/beta hydrolase"/>
    <property type="match status" value="1"/>
</dbReference>
<dbReference type="EMBL" id="BRYB01000039">
    <property type="protein sequence ID" value="GMI21149.1"/>
    <property type="molecule type" value="Genomic_DNA"/>
</dbReference>
<evidence type="ECO:0000256" key="5">
    <source>
        <dbReference type="ARBA" id="ARBA00022490"/>
    </source>
</evidence>
<dbReference type="Proteomes" id="UP001165060">
    <property type="component" value="Unassembled WGS sequence"/>
</dbReference>
<keyword evidence="5 8" id="KW-0963">Cytoplasm</keyword>
<name>A0ABQ6M7V4_9STRA</name>
<comment type="caution">
    <text evidence="11">The sequence shown here is derived from an EMBL/GenBank/DDBJ whole genome shotgun (WGS) entry which is preliminary data.</text>
</comment>
<evidence type="ECO:0000256" key="2">
    <source>
        <dbReference type="ARBA" id="ARBA00004496"/>
    </source>
</evidence>
<reference evidence="11 12" key="1">
    <citation type="journal article" date="2023" name="Commun. Biol.">
        <title>Genome analysis of Parmales, the sister group of diatoms, reveals the evolutionary specialization of diatoms from phago-mixotrophs to photoautotrophs.</title>
        <authorList>
            <person name="Ban H."/>
            <person name="Sato S."/>
            <person name="Yoshikawa S."/>
            <person name="Yamada K."/>
            <person name="Nakamura Y."/>
            <person name="Ichinomiya M."/>
            <person name="Sato N."/>
            <person name="Blanc-Mathieu R."/>
            <person name="Endo H."/>
            <person name="Kuwata A."/>
            <person name="Ogata H."/>
        </authorList>
    </citation>
    <scope>NUCLEOTIDE SEQUENCE [LARGE SCALE GENOMIC DNA]</scope>
</reference>
<accession>A0ABQ6M7V4</accession>
<evidence type="ECO:0000256" key="9">
    <source>
        <dbReference type="RuleBase" id="RU003421"/>
    </source>
</evidence>
<evidence type="ECO:0000256" key="8">
    <source>
        <dbReference type="PIRNR" id="PIRNR006431"/>
    </source>
</evidence>
<gene>
    <name evidence="11" type="ORF">TeGR_g687</name>
</gene>
<protein>
    <recommendedName>
        <fullName evidence="8 9">Proline iminopeptidase</fullName>
        <shortName evidence="8">PIP</shortName>
        <ecNumber evidence="8 9">3.4.11.5</ecNumber>
    </recommendedName>
    <alternativeName>
        <fullName evidence="8">Prolyl aminopeptidase</fullName>
    </alternativeName>
</protein>
<dbReference type="Pfam" id="PF00561">
    <property type="entry name" value="Abhydrolase_1"/>
    <property type="match status" value="1"/>
</dbReference>
<dbReference type="PIRSF" id="PIRSF006431">
    <property type="entry name" value="Pept_S33"/>
    <property type="match status" value="1"/>
</dbReference>
<dbReference type="InterPro" id="IPR005944">
    <property type="entry name" value="Pro_iminopeptidase"/>
</dbReference>
<sequence>MSKPLTHTVIPPVHVTSPEKVDGFRTKYPPVEAYETGMMKVSDLHTIYWEVSGNPDGKPCIILHGGPGGGCPPGYRQYFDPSKYRIVMFDQRGAGKSKPLAELRENTTWDLIADIEKLREHLNIDKWVVFGGSWGSTLSLAYSQAHPERTKALVLRGIFMCRHEEVQFFYQDGSSWIFPEAFEVYKNFIPEAERDDLVGAYHRRVTSDDPEVRLAAAMHWTGWEMGTSNLIVDPKKVEEGEDPDFAESFARIETHYFVNGAFFRSKNQLLEDVDKIRNIPATIVHGRYDVVCPIKTCWELHKAWPEADLKIVSDSGHSMSEPGICSELIKATDLYSEL</sequence>
<dbReference type="EC" id="3.4.11.5" evidence="8 9"/>
<evidence type="ECO:0000259" key="10">
    <source>
        <dbReference type="Pfam" id="PF00561"/>
    </source>
</evidence>
<keyword evidence="12" id="KW-1185">Reference proteome</keyword>
<evidence type="ECO:0000256" key="1">
    <source>
        <dbReference type="ARBA" id="ARBA00001585"/>
    </source>
</evidence>
<dbReference type="PRINTS" id="PR00111">
    <property type="entry name" value="ABHYDROLASE"/>
</dbReference>
<evidence type="ECO:0000313" key="11">
    <source>
        <dbReference type="EMBL" id="GMI21149.1"/>
    </source>
</evidence>